<dbReference type="CDD" id="cd00383">
    <property type="entry name" value="trans_reg_C"/>
    <property type="match status" value="1"/>
</dbReference>
<feature type="domain" description="OmpR/PhoB-type" evidence="11">
    <location>
        <begin position="114"/>
        <end position="215"/>
    </location>
</feature>
<gene>
    <name evidence="12" type="ORF">bsdcttw_09760</name>
</gene>
<proteinExistence type="predicted"/>
<evidence type="ECO:0000256" key="5">
    <source>
        <dbReference type="ARBA" id="ARBA00023125"/>
    </source>
</evidence>
<evidence type="ECO:0000256" key="6">
    <source>
        <dbReference type="ARBA" id="ARBA00023163"/>
    </source>
</evidence>
<dbReference type="Pfam" id="PF00072">
    <property type="entry name" value="Response_reg"/>
    <property type="match status" value="1"/>
</dbReference>
<comment type="function">
    <text evidence="7">May play the central regulatory role in sporulation. It may be an element of the effector pathway responsible for the activation of sporulation genes in response to nutritional stress. Spo0A may act in concert with spo0H (a sigma factor) to control the expression of some genes that are critical to the sporulation process.</text>
</comment>
<dbReference type="InterPro" id="IPR016032">
    <property type="entry name" value="Sig_transdc_resp-reg_C-effctor"/>
</dbReference>
<evidence type="ECO:0000256" key="7">
    <source>
        <dbReference type="ARBA" id="ARBA00024867"/>
    </source>
</evidence>
<evidence type="ECO:0000256" key="4">
    <source>
        <dbReference type="ARBA" id="ARBA00023015"/>
    </source>
</evidence>
<evidence type="ECO:0000256" key="9">
    <source>
        <dbReference type="PROSITE-ProRule" id="PRU01091"/>
    </source>
</evidence>
<organism evidence="12 13">
    <name type="scientific">Anaerocolumna chitinilytica</name>
    <dbReference type="NCBI Taxonomy" id="1727145"/>
    <lineage>
        <taxon>Bacteria</taxon>
        <taxon>Bacillati</taxon>
        <taxon>Bacillota</taxon>
        <taxon>Clostridia</taxon>
        <taxon>Lachnospirales</taxon>
        <taxon>Lachnospiraceae</taxon>
        <taxon>Anaerocolumna</taxon>
    </lineage>
</organism>
<dbReference type="SUPFAM" id="SSF46894">
    <property type="entry name" value="C-terminal effector domain of the bipartite response regulators"/>
    <property type="match status" value="1"/>
</dbReference>
<name>A0A7I8DLL9_9FIRM</name>
<dbReference type="PROSITE" id="PS50110">
    <property type="entry name" value="RESPONSE_REGULATORY"/>
    <property type="match status" value="1"/>
</dbReference>
<feature type="domain" description="Response regulatory" evidence="10">
    <location>
        <begin position="3"/>
        <end position="116"/>
    </location>
</feature>
<keyword evidence="5 9" id="KW-0238">DNA-binding</keyword>
<dbReference type="Gene3D" id="6.10.250.690">
    <property type="match status" value="1"/>
</dbReference>
<evidence type="ECO:0000313" key="13">
    <source>
        <dbReference type="Proteomes" id="UP000515703"/>
    </source>
</evidence>
<dbReference type="GO" id="GO:0006355">
    <property type="term" value="P:regulation of DNA-templated transcription"/>
    <property type="evidence" value="ECO:0007669"/>
    <property type="project" value="InterPro"/>
</dbReference>
<evidence type="ECO:0000259" key="10">
    <source>
        <dbReference type="PROSITE" id="PS50110"/>
    </source>
</evidence>
<evidence type="ECO:0000256" key="2">
    <source>
        <dbReference type="ARBA" id="ARBA00022553"/>
    </source>
</evidence>
<dbReference type="KEGG" id="acht:bsdcttw_09760"/>
<keyword evidence="2 8" id="KW-0597">Phosphoprotein</keyword>
<keyword evidence="4" id="KW-0805">Transcription regulation</keyword>
<evidence type="ECO:0000256" key="8">
    <source>
        <dbReference type="PROSITE-ProRule" id="PRU00169"/>
    </source>
</evidence>
<reference evidence="12 13" key="1">
    <citation type="submission" date="2020-08" db="EMBL/GenBank/DDBJ databases">
        <title>Draft genome sequencing of an Anaerocolumna strain isolated from anoxic soil subjected to BSD treatment.</title>
        <authorList>
            <person name="Uek A."/>
            <person name="Tonouchi A."/>
        </authorList>
    </citation>
    <scope>NUCLEOTIDE SEQUENCE [LARGE SCALE GENOMIC DNA]</scope>
    <source>
        <strain evidence="12 13">CTTW</strain>
    </source>
</reference>
<dbReference type="PANTHER" id="PTHR48111:SF2">
    <property type="entry name" value="RESPONSE REGULATOR SAER"/>
    <property type="match status" value="1"/>
</dbReference>
<sequence length="216" mass="24983">MSKILLIDDDKDILQAIRRYFEAIGYEVFMAENGKDAIEFTESNDWDCIVLDVMLPDMDGFAVCECIRKKSDAPIIFLSCKDEVKDKINGLMSGGDDYMTKPFFLAELEARVHARIRRNAKQTFSIDMDNRTIVAGTRCMVLSQKDFELFMLLYENSDRFFTVEEIGRKIWKEEQVNEANNVAVHIKRLRDKLEGLSLEIGTIQSAYKQGYKFVRS</sequence>
<dbReference type="InterPro" id="IPR001867">
    <property type="entry name" value="OmpR/PhoB-type_DNA-bd"/>
</dbReference>
<dbReference type="SUPFAM" id="SSF52172">
    <property type="entry name" value="CheY-like"/>
    <property type="match status" value="1"/>
</dbReference>
<evidence type="ECO:0000256" key="1">
    <source>
        <dbReference type="ARBA" id="ARBA00018672"/>
    </source>
</evidence>
<dbReference type="PROSITE" id="PS51755">
    <property type="entry name" value="OMPR_PHOB"/>
    <property type="match status" value="1"/>
</dbReference>
<dbReference type="Proteomes" id="UP000515703">
    <property type="component" value="Chromosome"/>
</dbReference>
<dbReference type="SMART" id="SM00862">
    <property type="entry name" value="Trans_reg_C"/>
    <property type="match status" value="1"/>
</dbReference>
<dbReference type="GO" id="GO:0000976">
    <property type="term" value="F:transcription cis-regulatory region binding"/>
    <property type="evidence" value="ECO:0007669"/>
    <property type="project" value="TreeGrafter"/>
</dbReference>
<dbReference type="GO" id="GO:0005829">
    <property type="term" value="C:cytosol"/>
    <property type="evidence" value="ECO:0007669"/>
    <property type="project" value="TreeGrafter"/>
</dbReference>
<dbReference type="InterPro" id="IPR036388">
    <property type="entry name" value="WH-like_DNA-bd_sf"/>
</dbReference>
<accession>A0A7I8DLL9</accession>
<dbReference type="InterPro" id="IPR011006">
    <property type="entry name" value="CheY-like_superfamily"/>
</dbReference>
<evidence type="ECO:0000256" key="3">
    <source>
        <dbReference type="ARBA" id="ARBA00023012"/>
    </source>
</evidence>
<dbReference type="EMBL" id="AP023368">
    <property type="protein sequence ID" value="BCJ97935.1"/>
    <property type="molecule type" value="Genomic_DNA"/>
</dbReference>
<dbReference type="GO" id="GO:0000156">
    <property type="term" value="F:phosphorelay response regulator activity"/>
    <property type="evidence" value="ECO:0007669"/>
    <property type="project" value="TreeGrafter"/>
</dbReference>
<evidence type="ECO:0000313" key="12">
    <source>
        <dbReference type="EMBL" id="BCJ97935.1"/>
    </source>
</evidence>
<dbReference type="Pfam" id="PF00486">
    <property type="entry name" value="Trans_reg_C"/>
    <property type="match status" value="1"/>
</dbReference>
<dbReference type="FunFam" id="3.40.50.2300:FF:000001">
    <property type="entry name" value="DNA-binding response regulator PhoB"/>
    <property type="match status" value="1"/>
</dbReference>
<feature type="DNA-binding region" description="OmpR/PhoB-type" evidence="9">
    <location>
        <begin position="114"/>
        <end position="215"/>
    </location>
</feature>
<dbReference type="Gene3D" id="1.10.10.10">
    <property type="entry name" value="Winged helix-like DNA-binding domain superfamily/Winged helix DNA-binding domain"/>
    <property type="match status" value="1"/>
</dbReference>
<evidence type="ECO:0000259" key="11">
    <source>
        <dbReference type="PROSITE" id="PS51755"/>
    </source>
</evidence>
<dbReference type="RefSeq" id="WP_185258304.1">
    <property type="nucleotide sequence ID" value="NZ_AP023368.1"/>
</dbReference>
<protein>
    <recommendedName>
        <fullName evidence="1">Stage 0 sporulation protein A homolog</fullName>
    </recommendedName>
</protein>
<dbReference type="GO" id="GO:0032993">
    <property type="term" value="C:protein-DNA complex"/>
    <property type="evidence" value="ECO:0007669"/>
    <property type="project" value="TreeGrafter"/>
</dbReference>
<keyword evidence="13" id="KW-1185">Reference proteome</keyword>
<keyword evidence="3" id="KW-0902">Two-component regulatory system</keyword>
<dbReference type="CDD" id="cd17574">
    <property type="entry name" value="REC_OmpR"/>
    <property type="match status" value="1"/>
</dbReference>
<dbReference type="AlphaFoldDB" id="A0A7I8DLL9"/>
<dbReference type="Gene3D" id="3.40.50.2300">
    <property type="match status" value="1"/>
</dbReference>
<keyword evidence="6" id="KW-0804">Transcription</keyword>
<dbReference type="PANTHER" id="PTHR48111">
    <property type="entry name" value="REGULATOR OF RPOS"/>
    <property type="match status" value="1"/>
</dbReference>
<dbReference type="SMART" id="SM00448">
    <property type="entry name" value="REC"/>
    <property type="match status" value="1"/>
</dbReference>
<dbReference type="InterPro" id="IPR001789">
    <property type="entry name" value="Sig_transdc_resp-reg_receiver"/>
</dbReference>
<feature type="modified residue" description="4-aspartylphosphate" evidence="8">
    <location>
        <position position="52"/>
    </location>
</feature>
<dbReference type="InterPro" id="IPR039420">
    <property type="entry name" value="WalR-like"/>
</dbReference>
<reference evidence="12 13" key="2">
    <citation type="submission" date="2020-08" db="EMBL/GenBank/DDBJ databases">
        <authorList>
            <person name="Ueki A."/>
            <person name="Tonouchi A."/>
        </authorList>
    </citation>
    <scope>NUCLEOTIDE SEQUENCE [LARGE SCALE GENOMIC DNA]</scope>
    <source>
        <strain evidence="12 13">CTTW</strain>
    </source>
</reference>